<dbReference type="AlphaFoldDB" id="A0A167F0M5"/>
<reference evidence="5 6" key="1">
    <citation type="submission" date="2016-02" db="EMBL/GenBank/DDBJ databases">
        <title>Complete genome sequence and transcriptome regulation of the pentose utilising yeast Sugiyamaella lignohabitans.</title>
        <authorList>
            <person name="Bellasio M."/>
            <person name="Peymann A."/>
            <person name="Valli M."/>
            <person name="Sipitzky M."/>
            <person name="Graf A."/>
            <person name="Sauer M."/>
            <person name="Marx H."/>
            <person name="Mattanovich D."/>
        </authorList>
    </citation>
    <scope>NUCLEOTIDE SEQUENCE [LARGE SCALE GENOMIC DNA]</scope>
    <source>
        <strain evidence="5 6">CBS 10342</strain>
    </source>
</reference>
<evidence type="ECO:0000256" key="1">
    <source>
        <dbReference type="ARBA" id="ARBA00008361"/>
    </source>
</evidence>
<comment type="similarity">
    <text evidence="1">Belongs to the methyltransferase superfamily.</text>
</comment>
<sequence>MTTFAKATFNAASYLSARPHYPDSLFKHIFSYFQKHNSAIKGTPTKCVDIGCGPGEATLKLSEYFDSAIGIDPGAGMIESATKSARSAGKSSDQLNYIIGSDKTFTDIIPESSVNIVTAAQASHWFDFPKFIESSAKVLKPNGVLAVWGYVDHVFVNHPKASEISLEYSYDKKYMGPYWEQPGRGRLASMLSEAEGQLRANDKFSDVEVIRDESITLNPGSFYEMTRTLPLRSVHAYMKTFSAYHEWKAQHPDEPDVVDLCFEAIKKAENWTDDTEVTIKWATVLIMASKKAL</sequence>
<dbReference type="PANTHER" id="PTHR44942:SF4">
    <property type="entry name" value="METHYLTRANSFERASE TYPE 11 DOMAIN-CONTAINING PROTEIN"/>
    <property type="match status" value="1"/>
</dbReference>
<dbReference type="InterPro" id="IPR029063">
    <property type="entry name" value="SAM-dependent_MTases_sf"/>
</dbReference>
<dbReference type="GO" id="GO:0008757">
    <property type="term" value="F:S-adenosylmethionine-dependent methyltransferase activity"/>
    <property type="evidence" value="ECO:0007669"/>
    <property type="project" value="InterPro"/>
</dbReference>
<evidence type="ECO:0000256" key="3">
    <source>
        <dbReference type="ARBA" id="ARBA00022679"/>
    </source>
</evidence>
<dbReference type="EMBL" id="CP014503">
    <property type="protein sequence ID" value="ANB14675.1"/>
    <property type="molecule type" value="Genomic_DNA"/>
</dbReference>
<evidence type="ECO:0000256" key="2">
    <source>
        <dbReference type="ARBA" id="ARBA00022603"/>
    </source>
</evidence>
<dbReference type="Pfam" id="PF08241">
    <property type="entry name" value="Methyltransf_11"/>
    <property type="match status" value="1"/>
</dbReference>
<dbReference type="PANTHER" id="PTHR44942">
    <property type="entry name" value="METHYLTRANSF_11 DOMAIN-CONTAINING PROTEIN"/>
    <property type="match status" value="1"/>
</dbReference>
<evidence type="ECO:0000259" key="4">
    <source>
        <dbReference type="Pfam" id="PF08241"/>
    </source>
</evidence>
<proteinExistence type="inferred from homology"/>
<dbReference type="RefSeq" id="XP_018737152.1">
    <property type="nucleotide sequence ID" value="XM_018879216.1"/>
</dbReference>
<keyword evidence="3" id="KW-0808">Transferase</keyword>
<evidence type="ECO:0000313" key="5">
    <source>
        <dbReference type="EMBL" id="ANB14675.1"/>
    </source>
</evidence>
<accession>A0A167F0M5</accession>
<keyword evidence="2" id="KW-0489">Methyltransferase</keyword>
<feature type="domain" description="Methyltransferase type 11" evidence="4">
    <location>
        <begin position="48"/>
        <end position="146"/>
    </location>
</feature>
<keyword evidence="6" id="KW-1185">Reference proteome</keyword>
<dbReference type="Proteomes" id="UP000189580">
    <property type="component" value="Chromosome b"/>
</dbReference>
<dbReference type="OrthoDB" id="10027013at2759"/>
<gene>
    <name evidence="5" type="primary">TMT1</name>
    <name evidence="5" type="ORF">AWJ20_2280</name>
</gene>
<dbReference type="SUPFAM" id="SSF53335">
    <property type="entry name" value="S-adenosyl-L-methionine-dependent methyltransferases"/>
    <property type="match status" value="1"/>
</dbReference>
<dbReference type="GO" id="GO:0032259">
    <property type="term" value="P:methylation"/>
    <property type="evidence" value="ECO:0007669"/>
    <property type="project" value="UniProtKB-KW"/>
</dbReference>
<dbReference type="KEGG" id="slb:AWJ20_2280"/>
<dbReference type="GeneID" id="30034174"/>
<dbReference type="Gene3D" id="3.40.50.150">
    <property type="entry name" value="Vaccinia Virus protein VP39"/>
    <property type="match status" value="1"/>
</dbReference>
<evidence type="ECO:0000313" key="6">
    <source>
        <dbReference type="Proteomes" id="UP000189580"/>
    </source>
</evidence>
<dbReference type="CDD" id="cd02440">
    <property type="entry name" value="AdoMet_MTases"/>
    <property type="match status" value="1"/>
</dbReference>
<dbReference type="InterPro" id="IPR051052">
    <property type="entry name" value="Diverse_substrate_MTase"/>
</dbReference>
<organism evidence="5 6">
    <name type="scientific">Sugiyamaella lignohabitans</name>
    <dbReference type="NCBI Taxonomy" id="796027"/>
    <lineage>
        <taxon>Eukaryota</taxon>
        <taxon>Fungi</taxon>
        <taxon>Dikarya</taxon>
        <taxon>Ascomycota</taxon>
        <taxon>Saccharomycotina</taxon>
        <taxon>Dipodascomycetes</taxon>
        <taxon>Dipodascales</taxon>
        <taxon>Trichomonascaceae</taxon>
        <taxon>Sugiyamaella</taxon>
    </lineage>
</organism>
<protein>
    <submittedName>
        <fullName evidence="5">Tmt1p</fullName>
    </submittedName>
</protein>
<dbReference type="InterPro" id="IPR013216">
    <property type="entry name" value="Methyltransf_11"/>
</dbReference>
<name>A0A167F0M5_9ASCO</name>